<comment type="caution">
    <text evidence="1">The sequence shown here is derived from an EMBL/GenBank/DDBJ whole genome shotgun (WGS) entry which is preliminary data.</text>
</comment>
<gene>
    <name evidence="1" type="ORF">SCLTRI_LOCUS2091</name>
</gene>
<keyword evidence="2" id="KW-1185">Reference proteome</keyword>
<proteinExistence type="predicted"/>
<name>A0A8H2VQ77_9HELO</name>
<organism evidence="1 2">
    <name type="scientific">Sclerotinia trifoliorum</name>
    <dbReference type="NCBI Taxonomy" id="28548"/>
    <lineage>
        <taxon>Eukaryota</taxon>
        <taxon>Fungi</taxon>
        <taxon>Dikarya</taxon>
        <taxon>Ascomycota</taxon>
        <taxon>Pezizomycotina</taxon>
        <taxon>Leotiomycetes</taxon>
        <taxon>Helotiales</taxon>
        <taxon>Sclerotiniaceae</taxon>
        <taxon>Sclerotinia</taxon>
    </lineage>
</organism>
<reference evidence="1" key="1">
    <citation type="submission" date="2020-10" db="EMBL/GenBank/DDBJ databases">
        <authorList>
            <person name="Kusch S."/>
        </authorList>
    </citation>
    <scope>NUCLEOTIDE SEQUENCE</scope>
    <source>
        <strain evidence="1">SwB9</strain>
    </source>
</reference>
<sequence>MCELQVDRSTIPAGHQMASGMGIDGNGQIPEQEQILSDVAVRVHSAFNGETSKVPLEILWSRKIVENSPLANHISAIKEKLNGADNNTPEQYQGGDAWQNFRPELEHSRLLDIKGQSGPFDAYSRELAEMTSNALEILQSIIQQRDDSYVPQDKDKHSKKVWTQPVVIVENDAVGIMLQKARAGANGTRCTKSTVVSCLSPDYTKVIDEFGLAGVAKYPIFMGSWWMVPLMHDFDDWRQDYLSILLYSFFFEYNVDKVTGSKSLSALGKQVAAVWDMPNLPEELQIRRSHMLCSMAFFDLKRTHEDEFCNQNTDGRTVWVHKDRDMWRDFKALDSAGYSHYLSFAPGAAGRNDMMLAGLVNDWIDLGPDLRYQECNSSVFALTRGSLAMEDLTQCYERTVWMINASFLSKERHTGCVFILSACIWSLCAHRHDVWRYYSLAYDTCSALQSLDLYKIAELADCYSSDFTPMECPDAKMIAVPRGTYSYQVRINDTEHRGSILLHTTVCEAVKSGLLPASVVNYQIIVPLLLRTGRIDESTFLSYMDQHYCTHCAEVMQSGHEDGFSYAYSRAVAALVMEEWWSGLYFAVGIGSLIEAQPDQIANDR</sequence>
<dbReference type="OrthoDB" id="4922476at2759"/>
<evidence type="ECO:0000313" key="2">
    <source>
        <dbReference type="Proteomes" id="UP000624404"/>
    </source>
</evidence>
<dbReference type="EMBL" id="CAJHIA010000007">
    <property type="protein sequence ID" value="CAD6442299.1"/>
    <property type="molecule type" value="Genomic_DNA"/>
</dbReference>
<dbReference type="AlphaFoldDB" id="A0A8H2VQ77"/>
<accession>A0A8H2VQ77</accession>
<evidence type="ECO:0000313" key="1">
    <source>
        <dbReference type="EMBL" id="CAD6442299.1"/>
    </source>
</evidence>
<protein>
    <submittedName>
        <fullName evidence="1">05cdc4d4-e6a0-497d-9a3d-6f21745910a4</fullName>
    </submittedName>
</protein>
<dbReference type="Proteomes" id="UP000624404">
    <property type="component" value="Unassembled WGS sequence"/>
</dbReference>